<comment type="caution">
    <text evidence="2">The sequence shown here is derived from an EMBL/GenBank/DDBJ whole genome shotgun (WGS) entry which is preliminary data.</text>
</comment>
<name>A0A370DMK8_9GAMM</name>
<keyword evidence="3" id="KW-1185">Reference proteome</keyword>
<dbReference type="Proteomes" id="UP000254771">
    <property type="component" value="Unassembled WGS sequence"/>
</dbReference>
<feature type="chain" id="PRO_5017009108" evidence="1">
    <location>
        <begin position="21"/>
        <end position="508"/>
    </location>
</feature>
<evidence type="ECO:0000313" key="3">
    <source>
        <dbReference type="Proteomes" id="UP000254771"/>
    </source>
</evidence>
<proteinExistence type="predicted"/>
<keyword evidence="1" id="KW-0732">Signal</keyword>
<sequence>MFRSICLTLLLIGLSGCVTQQTRPASQSTLDQWVEQDLIPYLKTQLSQHPRFQGESILLGRLNDGAIQPKLDQLTRDIRDKINAELLATPGIHLARQQRDKHWSHRDRPTKPCDGEQPIHYFIGLDLRLDSSRQLNLTLRALDLQQNSWISGFSLQWQGEASRQQAELLRTVHLDESLRGLRMLPFVQGQPDLMARQLADDLYCRLKQLPVQNPKLHIQPYESGEAQARTTMELLTHYLARFGDVHIENNQADADLTIKGKTHRISGNLQQFWILVQPAEAASALPDISVSTYLQSGPAQATTTVAIPAQKERPVRAAKSAGVLQIITPRKLSLCGTRHPWRSGERVLNGQAAIPKQGCFALEIAAPAESRGFFFKKRGDGALFRLAPSECRHLGVRSSRNSSGKTLRLPSRHRRGVEGVLHSDDHSERETYYAIITNDDLSAGVVAAHLALLPESCHGYEDPQLNAEELMSWLQKLDQLMLKHASNVAWTSRDITLSNNNNSLISIY</sequence>
<dbReference type="AlphaFoldDB" id="A0A370DMK8"/>
<feature type="signal peptide" evidence="1">
    <location>
        <begin position="1"/>
        <end position="20"/>
    </location>
</feature>
<reference evidence="2 3" key="1">
    <citation type="journal article" date="2018" name="ISME J.">
        <title>Endosymbiont genomes yield clues of tubeworm success.</title>
        <authorList>
            <person name="Li Y."/>
            <person name="Liles M.R."/>
            <person name="Halanych K.M."/>
        </authorList>
    </citation>
    <scope>NUCLEOTIDE SEQUENCE [LARGE SCALE GENOMIC DNA]</scope>
    <source>
        <strain evidence="2">A1462</strain>
    </source>
</reference>
<dbReference type="EMBL" id="QFXE01000012">
    <property type="protein sequence ID" value="RDH85800.1"/>
    <property type="molecule type" value="Genomic_DNA"/>
</dbReference>
<dbReference type="PROSITE" id="PS51257">
    <property type="entry name" value="PROKAR_LIPOPROTEIN"/>
    <property type="match status" value="1"/>
</dbReference>
<gene>
    <name evidence="2" type="ORF">DIZ78_10105</name>
</gene>
<organism evidence="2 3">
    <name type="scientific">endosymbiont of Escarpia spicata</name>
    <dbReference type="NCBI Taxonomy" id="2200908"/>
    <lineage>
        <taxon>Bacteria</taxon>
        <taxon>Pseudomonadati</taxon>
        <taxon>Pseudomonadota</taxon>
        <taxon>Gammaproteobacteria</taxon>
        <taxon>sulfur-oxidizing symbionts</taxon>
    </lineage>
</organism>
<evidence type="ECO:0000313" key="2">
    <source>
        <dbReference type="EMBL" id="RDH85800.1"/>
    </source>
</evidence>
<protein>
    <submittedName>
        <fullName evidence="2">Uncharacterized protein</fullName>
    </submittedName>
</protein>
<accession>A0A370DMK8</accession>
<evidence type="ECO:0000256" key="1">
    <source>
        <dbReference type="SAM" id="SignalP"/>
    </source>
</evidence>